<dbReference type="InterPro" id="IPR000600">
    <property type="entry name" value="ROK"/>
</dbReference>
<dbReference type="EMBL" id="DXBY01000011">
    <property type="protein sequence ID" value="HIZ34205.1"/>
    <property type="molecule type" value="Genomic_DNA"/>
</dbReference>
<dbReference type="NCBIfam" id="NF045942">
    <property type="entry name" value="PolPhglucPhase"/>
    <property type="match status" value="1"/>
</dbReference>
<comment type="similarity">
    <text evidence="1">Belongs to the ROK (NagC/XylR) family.</text>
</comment>
<feature type="non-terminal residue" evidence="2">
    <location>
        <position position="240"/>
    </location>
</feature>
<evidence type="ECO:0000313" key="2">
    <source>
        <dbReference type="EMBL" id="HIZ34205.1"/>
    </source>
</evidence>
<comment type="caution">
    <text evidence="2">The sequence shown here is derived from an EMBL/GenBank/DDBJ whole genome shotgun (WGS) entry which is preliminary data.</text>
</comment>
<gene>
    <name evidence="2" type="ORF">H9815_00370</name>
</gene>
<proteinExistence type="inferred from homology"/>
<organism evidence="2 3">
    <name type="scientific">Candidatus Ruania gallistercoris</name>
    <dbReference type="NCBI Taxonomy" id="2838746"/>
    <lineage>
        <taxon>Bacteria</taxon>
        <taxon>Bacillati</taxon>
        <taxon>Actinomycetota</taxon>
        <taxon>Actinomycetes</taxon>
        <taxon>Micrococcales</taxon>
        <taxon>Ruaniaceae</taxon>
        <taxon>Ruania</taxon>
    </lineage>
</organism>
<dbReference type="AlphaFoldDB" id="A0A9D2J261"/>
<dbReference type="InterPro" id="IPR043129">
    <property type="entry name" value="ATPase_NBD"/>
</dbReference>
<accession>A0A9D2J261</accession>
<sequence length="240" mass="25610">MSQHEDAAKVAEVEAEQIGFGIDIGGSGIKGAPVHLGTGELLTKRFRMPTPEESSPEAVGAVLAQVVEHFELPAIAHIGVTFPGIVKNGVAHSAANVDKRWVDTDVVEVVQRWTGHTAYVANDADAAGYAEIAYGAAKGKKGTVLVLTLGTGIGSAMIYDGVLIPNFELGHLELDGHDAETRAASSIKDEEGLSYAEWAQRLQRYFAHVEFLFSPDLFVVGGGVSKEHEHFLPLLDLKTP</sequence>
<dbReference type="PANTHER" id="PTHR18964:SF146">
    <property type="entry name" value="POLYPHOSPHATE GLUCOKINASE"/>
    <property type="match status" value="1"/>
</dbReference>
<dbReference type="Pfam" id="PF00480">
    <property type="entry name" value="ROK"/>
    <property type="match status" value="1"/>
</dbReference>
<evidence type="ECO:0000256" key="1">
    <source>
        <dbReference type="ARBA" id="ARBA00006479"/>
    </source>
</evidence>
<reference evidence="2" key="1">
    <citation type="journal article" date="2021" name="PeerJ">
        <title>Extensive microbial diversity within the chicken gut microbiome revealed by metagenomics and culture.</title>
        <authorList>
            <person name="Gilroy R."/>
            <person name="Ravi A."/>
            <person name="Getino M."/>
            <person name="Pursley I."/>
            <person name="Horton D.L."/>
            <person name="Alikhan N.F."/>
            <person name="Baker D."/>
            <person name="Gharbi K."/>
            <person name="Hall N."/>
            <person name="Watson M."/>
            <person name="Adriaenssens E.M."/>
            <person name="Foster-Nyarko E."/>
            <person name="Jarju S."/>
            <person name="Secka A."/>
            <person name="Antonio M."/>
            <person name="Oren A."/>
            <person name="Chaudhuri R.R."/>
            <person name="La Ragione R."/>
            <person name="Hildebrand F."/>
            <person name="Pallen M.J."/>
        </authorList>
    </citation>
    <scope>NUCLEOTIDE SEQUENCE</scope>
    <source>
        <strain evidence="2">ChiGjej4B4-7305</strain>
    </source>
</reference>
<dbReference type="SUPFAM" id="SSF53067">
    <property type="entry name" value="Actin-like ATPase domain"/>
    <property type="match status" value="1"/>
</dbReference>
<dbReference type="Gene3D" id="3.30.420.40">
    <property type="match status" value="2"/>
</dbReference>
<dbReference type="CDD" id="cd24058">
    <property type="entry name" value="ASKHA_NBD_ROK_PPGK"/>
    <property type="match status" value="1"/>
</dbReference>
<evidence type="ECO:0000313" key="3">
    <source>
        <dbReference type="Proteomes" id="UP000824037"/>
    </source>
</evidence>
<dbReference type="PANTHER" id="PTHR18964">
    <property type="entry name" value="ROK (REPRESSOR, ORF, KINASE) FAMILY"/>
    <property type="match status" value="1"/>
</dbReference>
<reference evidence="2" key="2">
    <citation type="submission" date="2021-04" db="EMBL/GenBank/DDBJ databases">
        <authorList>
            <person name="Gilroy R."/>
        </authorList>
    </citation>
    <scope>NUCLEOTIDE SEQUENCE</scope>
    <source>
        <strain evidence="2">ChiGjej4B4-7305</strain>
    </source>
</reference>
<name>A0A9D2J261_9MICO</name>
<protein>
    <submittedName>
        <fullName evidence="2">ROK family protein</fullName>
    </submittedName>
</protein>
<dbReference type="Proteomes" id="UP000824037">
    <property type="component" value="Unassembled WGS sequence"/>
</dbReference>